<dbReference type="SUPFAM" id="SSF46785">
    <property type="entry name" value="Winged helix' DNA-binding domain"/>
    <property type="match status" value="1"/>
</dbReference>
<evidence type="ECO:0000256" key="2">
    <source>
        <dbReference type="ARBA" id="ARBA00023125"/>
    </source>
</evidence>
<evidence type="ECO:0000256" key="3">
    <source>
        <dbReference type="ARBA" id="ARBA00023163"/>
    </source>
</evidence>
<keyword evidence="3" id="KW-0804">Transcription</keyword>
<protein>
    <submittedName>
        <fullName evidence="6">Transcriptional regulator NanR</fullName>
    </submittedName>
</protein>
<dbReference type="InterPro" id="IPR036388">
    <property type="entry name" value="WH-like_DNA-bd_sf"/>
</dbReference>
<evidence type="ECO:0000313" key="6">
    <source>
        <dbReference type="EMBL" id="TXL68520.1"/>
    </source>
</evidence>
<dbReference type="PANTHER" id="PTHR43537">
    <property type="entry name" value="TRANSCRIPTIONAL REGULATOR, GNTR FAMILY"/>
    <property type="match status" value="1"/>
</dbReference>
<comment type="caution">
    <text evidence="6">The sequence shown here is derived from an EMBL/GenBank/DDBJ whole genome shotgun (WGS) entry which is preliminary data.</text>
</comment>
<dbReference type="RefSeq" id="WP_147702660.1">
    <property type="nucleotide sequence ID" value="NZ_VDUY01000001.1"/>
</dbReference>
<gene>
    <name evidence="6" type="primary">nanR</name>
    <name evidence="6" type="ORF">FHP08_02225</name>
</gene>
<dbReference type="InterPro" id="IPR008920">
    <property type="entry name" value="TF_FadR/GntR_C"/>
</dbReference>
<dbReference type="SUPFAM" id="SSF48008">
    <property type="entry name" value="GntR ligand-binding domain-like"/>
    <property type="match status" value="1"/>
</dbReference>
<dbReference type="CDD" id="cd07377">
    <property type="entry name" value="WHTH_GntR"/>
    <property type="match status" value="1"/>
</dbReference>
<dbReference type="NCBIfam" id="NF003011">
    <property type="entry name" value="PRK03837.1"/>
    <property type="match status" value="1"/>
</dbReference>
<feature type="region of interest" description="Disordered" evidence="4">
    <location>
        <begin position="243"/>
        <end position="279"/>
    </location>
</feature>
<sequence length="279" mass="30698">MTEAREPIQRRKLYQEVYERLLERIRSREILPGEHLPSERELMDHYGVGRSAVREAMLALARAGIVEVSHGERARVVLPTAESLVAQVAAGAQHLLRMDPASLGHLKEVREFLETGIARIAAQRADAAALARLDEALAAHHRLADERGRLAGDPASFVDGDREFHVAIAAMTGNPVFPAIVDAMFRWLGGHYRALVRAPGAESLTLREHDDIRDAIARRDPQAAEEAMRRHLARANALYGTLLRGEPTAPQPLRSARAPARAPGRSAAPRKARPRPRAG</sequence>
<dbReference type="InterPro" id="IPR036390">
    <property type="entry name" value="WH_DNA-bd_sf"/>
</dbReference>
<dbReference type="EMBL" id="VDUY01000001">
    <property type="protein sequence ID" value="TXL68520.1"/>
    <property type="molecule type" value="Genomic_DNA"/>
</dbReference>
<organism evidence="6 7">
    <name type="scientific">Zeimonas arvi</name>
    <dbReference type="NCBI Taxonomy" id="2498847"/>
    <lineage>
        <taxon>Bacteria</taxon>
        <taxon>Pseudomonadati</taxon>
        <taxon>Pseudomonadota</taxon>
        <taxon>Betaproteobacteria</taxon>
        <taxon>Burkholderiales</taxon>
        <taxon>Burkholderiaceae</taxon>
        <taxon>Zeimonas</taxon>
    </lineage>
</organism>
<dbReference type="AlphaFoldDB" id="A0A5C8P4S7"/>
<evidence type="ECO:0000256" key="1">
    <source>
        <dbReference type="ARBA" id="ARBA00023015"/>
    </source>
</evidence>
<name>A0A5C8P4S7_9BURK</name>
<evidence type="ECO:0000259" key="5">
    <source>
        <dbReference type="PROSITE" id="PS50949"/>
    </source>
</evidence>
<keyword evidence="2" id="KW-0238">DNA-binding</keyword>
<accession>A0A5C8P4S7</accession>
<reference evidence="6 7" key="1">
    <citation type="submission" date="2019-06" db="EMBL/GenBank/DDBJ databases">
        <title>Quisquiliibacterium sp. nov., isolated from a maize field.</title>
        <authorList>
            <person name="Lin S.-Y."/>
            <person name="Tsai C.-F."/>
            <person name="Young C.-C."/>
        </authorList>
    </citation>
    <scope>NUCLEOTIDE SEQUENCE [LARGE SCALE GENOMIC DNA]</scope>
    <source>
        <strain evidence="6 7">CC-CFT501</strain>
    </source>
</reference>
<keyword evidence="7" id="KW-1185">Reference proteome</keyword>
<dbReference type="SMART" id="SM00895">
    <property type="entry name" value="FCD"/>
    <property type="match status" value="1"/>
</dbReference>
<dbReference type="Pfam" id="PF07729">
    <property type="entry name" value="FCD"/>
    <property type="match status" value="1"/>
</dbReference>
<dbReference type="InterPro" id="IPR000524">
    <property type="entry name" value="Tscrpt_reg_HTH_GntR"/>
</dbReference>
<keyword evidence="1" id="KW-0805">Transcription regulation</keyword>
<dbReference type="Proteomes" id="UP000321548">
    <property type="component" value="Unassembled WGS sequence"/>
</dbReference>
<feature type="domain" description="HTH gntR-type" evidence="5">
    <location>
        <begin position="11"/>
        <end position="80"/>
    </location>
</feature>
<proteinExistence type="predicted"/>
<evidence type="ECO:0000256" key="4">
    <source>
        <dbReference type="SAM" id="MobiDB-lite"/>
    </source>
</evidence>
<dbReference type="SMART" id="SM00345">
    <property type="entry name" value="HTH_GNTR"/>
    <property type="match status" value="1"/>
</dbReference>
<dbReference type="Gene3D" id="1.20.120.530">
    <property type="entry name" value="GntR ligand-binding domain-like"/>
    <property type="match status" value="1"/>
</dbReference>
<dbReference type="Pfam" id="PF00392">
    <property type="entry name" value="GntR"/>
    <property type="match status" value="1"/>
</dbReference>
<dbReference type="InterPro" id="IPR011711">
    <property type="entry name" value="GntR_C"/>
</dbReference>
<dbReference type="PANTHER" id="PTHR43537:SF5">
    <property type="entry name" value="UXU OPERON TRANSCRIPTIONAL REGULATOR"/>
    <property type="match status" value="1"/>
</dbReference>
<dbReference type="GO" id="GO:0003700">
    <property type="term" value="F:DNA-binding transcription factor activity"/>
    <property type="evidence" value="ECO:0007669"/>
    <property type="project" value="InterPro"/>
</dbReference>
<dbReference type="PROSITE" id="PS50949">
    <property type="entry name" value="HTH_GNTR"/>
    <property type="match status" value="1"/>
</dbReference>
<dbReference type="GO" id="GO:0003677">
    <property type="term" value="F:DNA binding"/>
    <property type="evidence" value="ECO:0007669"/>
    <property type="project" value="UniProtKB-KW"/>
</dbReference>
<dbReference type="Gene3D" id="1.10.10.10">
    <property type="entry name" value="Winged helix-like DNA-binding domain superfamily/Winged helix DNA-binding domain"/>
    <property type="match status" value="1"/>
</dbReference>
<dbReference type="OrthoDB" id="5450856at2"/>
<feature type="compositionally biased region" description="Low complexity" evidence="4">
    <location>
        <begin position="251"/>
        <end position="267"/>
    </location>
</feature>
<feature type="compositionally biased region" description="Basic residues" evidence="4">
    <location>
        <begin position="268"/>
        <end position="279"/>
    </location>
</feature>
<evidence type="ECO:0000313" key="7">
    <source>
        <dbReference type="Proteomes" id="UP000321548"/>
    </source>
</evidence>
<dbReference type="PRINTS" id="PR00035">
    <property type="entry name" value="HTHGNTR"/>
</dbReference>